<dbReference type="Gene3D" id="4.10.1040.10">
    <property type="entry name" value="DM DNA-binding domain"/>
    <property type="match status" value="2"/>
</dbReference>
<dbReference type="SUPFAM" id="SSF82927">
    <property type="entry name" value="Cysteine-rich DNA binding domain, (DM domain)"/>
    <property type="match status" value="2"/>
</dbReference>
<feature type="compositionally biased region" description="Low complexity" evidence="6">
    <location>
        <begin position="188"/>
        <end position="208"/>
    </location>
</feature>
<dbReference type="InterPro" id="IPR001275">
    <property type="entry name" value="DM_DNA-bd"/>
</dbReference>
<dbReference type="GO" id="GO:0000978">
    <property type="term" value="F:RNA polymerase II cis-regulatory region sequence-specific DNA binding"/>
    <property type="evidence" value="ECO:0007669"/>
    <property type="project" value="TreeGrafter"/>
</dbReference>
<dbReference type="PROSITE" id="PS50809">
    <property type="entry name" value="DM_2"/>
    <property type="match status" value="2"/>
</dbReference>
<keyword evidence="4 5" id="KW-0539">Nucleus</keyword>
<dbReference type="GO" id="GO:0000981">
    <property type="term" value="F:DNA-binding transcription factor activity, RNA polymerase II-specific"/>
    <property type="evidence" value="ECO:0007669"/>
    <property type="project" value="TreeGrafter"/>
</dbReference>
<evidence type="ECO:0000256" key="1">
    <source>
        <dbReference type="ARBA" id="ARBA00022723"/>
    </source>
</evidence>
<organism evidence="8 9">
    <name type="scientific">Ditylenchus dipsaci</name>
    <dbReference type="NCBI Taxonomy" id="166011"/>
    <lineage>
        <taxon>Eukaryota</taxon>
        <taxon>Metazoa</taxon>
        <taxon>Ecdysozoa</taxon>
        <taxon>Nematoda</taxon>
        <taxon>Chromadorea</taxon>
        <taxon>Rhabditida</taxon>
        <taxon>Tylenchina</taxon>
        <taxon>Tylenchomorpha</taxon>
        <taxon>Sphaerularioidea</taxon>
        <taxon>Anguinidae</taxon>
        <taxon>Anguininae</taxon>
        <taxon>Ditylenchus</taxon>
    </lineage>
</organism>
<dbReference type="SMART" id="SM00301">
    <property type="entry name" value="DM"/>
    <property type="match status" value="2"/>
</dbReference>
<keyword evidence="2 5" id="KW-0862">Zinc</keyword>
<reference evidence="9" key="1">
    <citation type="submission" date="2022-11" db="UniProtKB">
        <authorList>
            <consortium name="WormBaseParasite"/>
        </authorList>
    </citation>
    <scope>IDENTIFICATION</scope>
</reference>
<sequence>MSVKSPQRYFAISKRVPKNVLRYCGICRQHGEKEETRGHICRYKDCDCTKCHAVRERRHVMSKQIKLRRAQEKCFQRTTDATEADLIPLVTNISLAAQSSGASDQLLHTSATDPSAVASANMLDAKNMCYFCQKCKNHGSVVYKKNHKRQCPYVDCTCDSCDLIETRRKLDQNIKQKKANQKGSADNISSIKSSSSTEFSCNTSSSAR</sequence>
<dbReference type="InterPro" id="IPR026607">
    <property type="entry name" value="DMRT"/>
</dbReference>
<evidence type="ECO:0000313" key="8">
    <source>
        <dbReference type="Proteomes" id="UP000887574"/>
    </source>
</evidence>
<feature type="domain" description="DM" evidence="7">
    <location>
        <begin position="24"/>
        <end position="69"/>
    </location>
</feature>
<dbReference type="PANTHER" id="PTHR12322:SF49">
    <property type="entry name" value="DM DOMAIN-CONTAINING PROTEIN"/>
    <property type="match status" value="1"/>
</dbReference>
<evidence type="ECO:0000256" key="4">
    <source>
        <dbReference type="ARBA" id="ARBA00023242"/>
    </source>
</evidence>
<dbReference type="GO" id="GO:0046872">
    <property type="term" value="F:metal ion binding"/>
    <property type="evidence" value="ECO:0007669"/>
    <property type="project" value="UniProtKB-KW"/>
</dbReference>
<dbReference type="GO" id="GO:0005634">
    <property type="term" value="C:nucleus"/>
    <property type="evidence" value="ECO:0007669"/>
    <property type="project" value="UniProtKB-SubCell"/>
</dbReference>
<accession>A0A915CZ68</accession>
<evidence type="ECO:0000256" key="5">
    <source>
        <dbReference type="PROSITE-ProRule" id="PRU00070"/>
    </source>
</evidence>
<feature type="region of interest" description="Disordered" evidence="6">
    <location>
        <begin position="175"/>
        <end position="208"/>
    </location>
</feature>
<dbReference type="GO" id="GO:0007548">
    <property type="term" value="P:sex differentiation"/>
    <property type="evidence" value="ECO:0007669"/>
    <property type="project" value="TreeGrafter"/>
</dbReference>
<feature type="DNA-binding region" description="DM" evidence="5">
    <location>
        <begin position="24"/>
        <end position="69"/>
    </location>
</feature>
<dbReference type="Pfam" id="PF00751">
    <property type="entry name" value="DM"/>
    <property type="match status" value="2"/>
</dbReference>
<evidence type="ECO:0000256" key="2">
    <source>
        <dbReference type="ARBA" id="ARBA00022833"/>
    </source>
</evidence>
<feature type="domain" description="DM" evidence="7">
    <location>
        <begin position="132"/>
        <end position="182"/>
    </location>
</feature>
<feature type="DNA-binding region" description="DM" evidence="5">
    <location>
        <begin position="132"/>
        <end position="182"/>
    </location>
</feature>
<keyword evidence="3 5" id="KW-0238">DNA-binding</keyword>
<dbReference type="WBParaSite" id="jg14224">
    <property type="protein sequence ID" value="jg14224"/>
    <property type="gene ID" value="jg14224"/>
</dbReference>
<name>A0A915CZ68_9BILA</name>
<comment type="subcellular location">
    <subcellularLocation>
        <location evidence="5">Nucleus</location>
    </subcellularLocation>
</comment>
<evidence type="ECO:0000313" key="9">
    <source>
        <dbReference type="WBParaSite" id="jg14224"/>
    </source>
</evidence>
<evidence type="ECO:0000256" key="3">
    <source>
        <dbReference type="ARBA" id="ARBA00023125"/>
    </source>
</evidence>
<dbReference type="PANTHER" id="PTHR12322">
    <property type="entry name" value="DOUBLESEX AND MAB-3 RELATED TRANSCRIPTION FACTOR DMRT"/>
    <property type="match status" value="1"/>
</dbReference>
<proteinExistence type="predicted"/>
<dbReference type="InterPro" id="IPR036407">
    <property type="entry name" value="DM_DNA-bd_sf"/>
</dbReference>
<keyword evidence="8" id="KW-1185">Reference proteome</keyword>
<protein>
    <submittedName>
        <fullName evidence="9">DM domain-containing protein</fullName>
    </submittedName>
</protein>
<dbReference type="PROSITE" id="PS40000">
    <property type="entry name" value="DM_1"/>
    <property type="match status" value="1"/>
</dbReference>
<evidence type="ECO:0000259" key="7">
    <source>
        <dbReference type="PROSITE" id="PS50809"/>
    </source>
</evidence>
<dbReference type="Proteomes" id="UP000887574">
    <property type="component" value="Unplaced"/>
</dbReference>
<keyword evidence="1 5" id="KW-0479">Metal-binding</keyword>
<evidence type="ECO:0000256" key="6">
    <source>
        <dbReference type="SAM" id="MobiDB-lite"/>
    </source>
</evidence>
<dbReference type="AlphaFoldDB" id="A0A915CZ68"/>